<evidence type="ECO:0000256" key="1">
    <source>
        <dbReference type="ARBA" id="ARBA00004191"/>
    </source>
</evidence>
<evidence type="ECO:0000256" key="4">
    <source>
        <dbReference type="ARBA" id="ARBA00022523"/>
    </source>
</evidence>
<dbReference type="SMART" id="SM01045">
    <property type="entry name" value="BURP"/>
    <property type="match status" value="1"/>
</dbReference>
<evidence type="ECO:0000313" key="10">
    <source>
        <dbReference type="Proteomes" id="UP000222542"/>
    </source>
</evidence>
<dbReference type="PANTHER" id="PTHR31458">
    <property type="entry name" value="POLYGALACTURONASE 1 BETA-LIKE PROTEIN 2"/>
    <property type="match status" value="1"/>
</dbReference>
<keyword evidence="6" id="KW-0325">Glycoprotein</keyword>
<keyword evidence="10" id="KW-1185">Reference proteome</keyword>
<dbReference type="GO" id="GO:0048046">
    <property type="term" value="C:apoplast"/>
    <property type="evidence" value="ECO:0007669"/>
    <property type="project" value="UniProtKB-SubCell"/>
</dbReference>
<evidence type="ECO:0000256" key="5">
    <source>
        <dbReference type="ARBA" id="ARBA00022729"/>
    </source>
</evidence>
<dbReference type="Pfam" id="PF03181">
    <property type="entry name" value="BURP"/>
    <property type="match status" value="1"/>
</dbReference>
<dbReference type="Gramene" id="PHT68206">
    <property type="protein sequence ID" value="PHT68206"/>
    <property type="gene ID" value="T459_27693"/>
</dbReference>
<keyword evidence="3" id="KW-0964">Secreted</keyword>
<dbReference type="OrthoDB" id="773062at2759"/>
<evidence type="ECO:0000256" key="2">
    <source>
        <dbReference type="ARBA" id="ARBA00004271"/>
    </source>
</evidence>
<evidence type="ECO:0000313" key="9">
    <source>
        <dbReference type="EMBL" id="PHT68206.1"/>
    </source>
</evidence>
<feature type="signal peptide" evidence="7">
    <location>
        <begin position="1"/>
        <end position="20"/>
    </location>
</feature>
<reference evidence="9 10" key="1">
    <citation type="journal article" date="2014" name="Nat. Genet.">
        <title>Genome sequence of the hot pepper provides insights into the evolution of pungency in Capsicum species.</title>
        <authorList>
            <person name="Kim S."/>
            <person name="Park M."/>
            <person name="Yeom S.I."/>
            <person name="Kim Y.M."/>
            <person name="Lee J.M."/>
            <person name="Lee H.A."/>
            <person name="Seo E."/>
            <person name="Choi J."/>
            <person name="Cheong K."/>
            <person name="Kim K.T."/>
            <person name="Jung K."/>
            <person name="Lee G.W."/>
            <person name="Oh S.K."/>
            <person name="Bae C."/>
            <person name="Kim S.B."/>
            <person name="Lee H.Y."/>
            <person name="Kim S.Y."/>
            <person name="Kim M.S."/>
            <person name="Kang B.C."/>
            <person name="Jo Y.D."/>
            <person name="Yang H.B."/>
            <person name="Jeong H.J."/>
            <person name="Kang W.H."/>
            <person name="Kwon J.K."/>
            <person name="Shin C."/>
            <person name="Lim J.Y."/>
            <person name="Park J.H."/>
            <person name="Huh J.H."/>
            <person name="Kim J.S."/>
            <person name="Kim B.D."/>
            <person name="Cohen O."/>
            <person name="Paran I."/>
            <person name="Suh M.C."/>
            <person name="Lee S.B."/>
            <person name="Kim Y.K."/>
            <person name="Shin Y."/>
            <person name="Noh S.J."/>
            <person name="Park J."/>
            <person name="Seo Y.S."/>
            <person name="Kwon S.Y."/>
            <person name="Kim H.A."/>
            <person name="Park J.M."/>
            <person name="Kim H.J."/>
            <person name="Choi S.B."/>
            <person name="Bosland P.W."/>
            <person name="Reeves G."/>
            <person name="Jo S.H."/>
            <person name="Lee B.W."/>
            <person name="Cho H.T."/>
            <person name="Choi H.S."/>
            <person name="Lee M.S."/>
            <person name="Yu Y."/>
            <person name="Do Choi Y."/>
            <person name="Park B.S."/>
            <person name="van Deynze A."/>
            <person name="Ashrafi H."/>
            <person name="Hill T."/>
            <person name="Kim W.T."/>
            <person name="Pai H.S."/>
            <person name="Ahn H.K."/>
            <person name="Yeam I."/>
            <person name="Giovannoni J.J."/>
            <person name="Rose J.K."/>
            <person name="Sorensen I."/>
            <person name="Lee S.J."/>
            <person name="Kim R.W."/>
            <person name="Choi I.Y."/>
            <person name="Choi B.S."/>
            <person name="Lim J.S."/>
            <person name="Lee Y.H."/>
            <person name="Choi D."/>
        </authorList>
    </citation>
    <scope>NUCLEOTIDE SEQUENCE [LARGE SCALE GENOMIC DNA]</scope>
    <source>
        <strain evidence="10">cv. CM334</strain>
    </source>
</reference>
<comment type="subcellular location">
    <subcellularLocation>
        <location evidence="1">Secreted</location>
        <location evidence="1">Cell wall</location>
    </subcellularLocation>
    <subcellularLocation>
        <location evidence="2">Secreted</location>
        <location evidence="2">Extracellular space</location>
        <location evidence="2">Apoplast</location>
    </subcellularLocation>
</comment>
<evidence type="ECO:0000256" key="7">
    <source>
        <dbReference type="SAM" id="SignalP"/>
    </source>
</evidence>
<organism evidence="9 10">
    <name type="scientific">Capsicum annuum</name>
    <name type="common">Capsicum pepper</name>
    <dbReference type="NCBI Taxonomy" id="4072"/>
    <lineage>
        <taxon>Eukaryota</taxon>
        <taxon>Viridiplantae</taxon>
        <taxon>Streptophyta</taxon>
        <taxon>Embryophyta</taxon>
        <taxon>Tracheophyta</taxon>
        <taxon>Spermatophyta</taxon>
        <taxon>Magnoliopsida</taxon>
        <taxon>eudicotyledons</taxon>
        <taxon>Gunneridae</taxon>
        <taxon>Pentapetalae</taxon>
        <taxon>asterids</taxon>
        <taxon>lamiids</taxon>
        <taxon>Solanales</taxon>
        <taxon>Solanaceae</taxon>
        <taxon>Solanoideae</taxon>
        <taxon>Capsiceae</taxon>
        <taxon>Capsicum</taxon>
    </lineage>
</organism>
<dbReference type="EMBL" id="AYRZ02000011">
    <property type="protein sequence ID" value="PHT68206.1"/>
    <property type="molecule type" value="Genomic_DNA"/>
</dbReference>
<dbReference type="PROSITE" id="PS51277">
    <property type="entry name" value="BURP"/>
    <property type="match status" value="1"/>
</dbReference>
<proteinExistence type="predicted"/>
<dbReference type="InterPro" id="IPR004873">
    <property type="entry name" value="BURP_dom"/>
</dbReference>
<feature type="domain" description="BURP" evidence="8">
    <location>
        <begin position="409"/>
        <end position="623"/>
    </location>
</feature>
<dbReference type="STRING" id="4072.A0A1U8EPT8"/>
<feature type="chain" id="PRO_5030035315" evidence="7">
    <location>
        <begin position="21"/>
        <end position="624"/>
    </location>
</feature>
<dbReference type="InterPro" id="IPR051897">
    <property type="entry name" value="PG-associated_BURP"/>
</dbReference>
<evidence type="ECO:0000256" key="3">
    <source>
        <dbReference type="ARBA" id="ARBA00022512"/>
    </source>
</evidence>
<dbReference type="PANTHER" id="PTHR31458:SF12">
    <property type="entry name" value="POLYGALACTURONASE-1 NON-CATALYTIC SUBUNIT BETA-LIKE"/>
    <property type="match status" value="1"/>
</dbReference>
<keyword evidence="5 7" id="KW-0732">Signal</keyword>
<dbReference type="KEGG" id="cann:107848218"/>
<reference evidence="9 10" key="2">
    <citation type="journal article" date="2017" name="Genome Biol.">
        <title>New reference genome sequences of hot pepper reveal the massive evolution of plant disease-resistance genes by retroduplication.</title>
        <authorList>
            <person name="Kim S."/>
            <person name="Park J."/>
            <person name="Yeom S.I."/>
            <person name="Kim Y.M."/>
            <person name="Seo E."/>
            <person name="Kim K.T."/>
            <person name="Kim M.S."/>
            <person name="Lee J.M."/>
            <person name="Cheong K."/>
            <person name="Shin H.S."/>
            <person name="Kim S.B."/>
            <person name="Han K."/>
            <person name="Lee J."/>
            <person name="Park M."/>
            <person name="Lee H.A."/>
            <person name="Lee H.Y."/>
            <person name="Lee Y."/>
            <person name="Oh S."/>
            <person name="Lee J.H."/>
            <person name="Choi E."/>
            <person name="Choi E."/>
            <person name="Lee S.E."/>
            <person name="Jeon J."/>
            <person name="Kim H."/>
            <person name="Choi G."/>
            <person name="Song H."/>
            <person name="Lee J."/>
            <person name="Lee S.C."/>
            <person name="Kwon J.K."/>
            <person name="Lee H.Y."/>
            <person name="Koo N."/>
            <person name="Hong Y."/>
            <person name="Kim R.W."/>
            <person name="Kang W.H."/>
            <person name="Huh J.H."/>
            <person name="Kang B.C."/>
            <person name="Yang T.J."/>
            <person name="Lee Y.H."/>
            <person name="Bennetzen J.L."/>
            <person name="Choi D."/>
        </authorList>
    </citation>
    <scope>NUCLEOTIDE SEQUENCE [LARGE SCALE GENOMIC DNA]</scope>
    <source>
        <strain evidence="10">cv. CM334</strain>
    </source>
</reference>
<name>A0A1U8EPT8_CAPAN</name>
<keyword evidence="4" id="KW-0052">Apoplast</keyword>
<comment type="caution">
    <text evidence="9">The sequence shown here is derived from an EMBL/GenBank/DDBJ whole genome shotgun (WGS) entry which is preliminary data.</text>
</comment>
<sequence>MHTNTLLLCFFLLFRVIVAGKRENSVNPFTPKAYSIRYWNKQISNQLPKPWFLLNKASPLNAAQFAKYSKLAGDQESLSKQIQSFCILANLLCFPDISSSLEKHGQDVQFSSYMSKNFTNYGNKLPGGFDSFKKYAENDNLPTNSFRQYSRGGAGHDDIFSTYAPNGNVIDQSFNTYGTGLAAFGVGQFKIYGPNVNVPNLRFTTYSTEAVGRKQSFTSYTKDTNSGTQSFTSYARNSNGGINDFTSYANNSNVIGTTFTTYGESQNGGGNTFKSYGSNANVPKNTFKGYGLLGNAPFETFINYRDKSNVGDDTFVSYVDDPNSGRANFENYGQLFGEGSDRFSKYGSKITNEQIIGFKTYGVNTSFKEYGKSIPTFADYKNKTINQLSISSSMGKNVNNKWVVEPGKFFREKMLKRGTIMPMPDIQDKMPKRSFLPKVIASKLPFSTSKIDELKKIFHAGDDSQMGKMIGDALAECERSPSVGETKRCVSSIEDMIDFSTSVLGQNVVVRTTENIKGSKRDIMIGSVKGINGGKVTKSVSCHQSLFPYLLYYCHSVPKVRVYEADIFDPNSKAKINHGVAICHVDTSAWGANHGAFIALGSGPGKIEVCHWIFENDMTWTVAD</sequence>
<evidence type="ECO:0000256" key="6">
    <source>
        <dbReference type="ARBA" id="ARBA00023180"/>
    </source>
</evidence>
<gene>
    <name evidence="9" type="ORF">T459_27693</name>
</gene>
<evidence type="ECO:0000259" key="8">
    <source>
        <dbReference type="PROSITE" id="PS51277"/>
    </source>
</evidence>
<keyword evidence="3" id="KW-0134">Cell wall</keyword>
<accession>A0A1U8EPT8</accession>
<dbReference type="Proteomes" id="UP000222542">
    <property type="component" value="Unassembled WGS sequence"/>
</dbReference>
<dbReference type="OMA" id="NAGRANF"/>
<protein>
    <submittedName>
        <fullName evidence="9">Polygalacturonase non-catalytic subunit</fullName>
    </submittedName>
</protein>
<dbReference type="AlphaFoldDB" id="A0A1U8EPT8"/>